<accession>A0A3S7UWI7</accession>
<reference evidence="4" key="1">
    <citation type="journal article" date="2018" name="J. Ind. Microbiol. Biotechnol.">
        <title>Genome mining reveals uncommon alkylpyrones as type III PKS products from myxobacteria.</title>
        <authorList>
            <person name="Hug J.J."/>
            <person name="Panter F."/>
            <person name="Krug D."/>
            <person name="Muller R."/>
        </authorList>
    </citation>
    <scope>NUCLEOTIDE SEQUENCE</scope>
    <source>
        <strain evidence="4">MNa3061</strain>
    </source>
</reference>
<feature type="domain" description="Pyrrolo-quinoline quinone repeat" evidence="3">
    <location>
        <begin position="221"/>
        <end position="371"/>
    </location>
</feature>
<dbReference type="PROSITE" id="PS51257">
    <property type="entry name" value="PROKAR_LIPOPROTEIN"/>
    <property type="match status" value="1"/>
</dbReference>
<dbReference type="EMBL" id="MH908893">
    <property type="protein sequence ID" value="AYM53093.1"/>
    <property type="molecule type" value="Genomic_DNA"/>
</dbReference>
<evidence type="ECO:0000313" key="4">
    <source>
        <dbReference type="EMBL" id="AYM53093.1"/>
    </source>
</evidence>
<evidence type="ECO:0000256" key="1">
    <source>
        <dbReference type="SAM" id="MobiDB-lite"/>
    </source>
</evidence>
<feature type="compositionally biased region" description="Low complexity" evidence="1">
    <location>
        <begin position="55"/>
        <end position="81"/>
    </location>
</feature>
<dbReference type="SUPFAM" id="SSF50998">
    <property type="entry name" value="Quinoprotein alcohol dehydrogenase-like"/>
    <property type="match status" value="1"/>
</dbReference>
<protein>
    <recommendedName>
        <fullName evidence="3">Pyrrolo-quinoline quinone repeat domain-containing protein</fullName>
    </recommendedName>
</protein>
<name>A0A3S7UWI7_9BACT</name>
<keyword evidence="2" id="KW-0732">Signal</keyword>
<dbReference type="Pfam" id="PF13360">
    <property type="entry name" value="PQQ_2"/>
    <property type="match status" value="1"/>
</dbReference>
<feature type="chain" id="PRO_5019101580" description="Pyrrolo-quinoline quinone repeat domain-containing protein" evidence="2">
    <location>
        <begin position="20"/>
        <end position="457"/>
    </location>
</feature>
<dbReference type="Gene3D" id="2.130.10.10">
    <property type="entry name" value="YVTN repeat-like/Quinoprotein amine dehydrogenase"/>
    <property type="match status" value="1"/>
</dbReference>
<dbReference type="InterPro" id="IPR002372">
    <property type="entry name" value="PQQ_rpt_dom"/>
</dbReference>
<proteinExistence type="predicted"/>
<dbReference type="InterPro" id="IPR011047">
    <property type="entry name" value="Quinoprotein_ADH-like_sf"/>
</dbReference>
<dbReference type="AlphaFoldDB" id="A0A3S7UWI7"/>
<evidence type="ECO:0000256" key="2">
    <source>
        <dbReference type="SAM" id="SignalP"/>
    </source>
</evidence>
<feature type="signal peptide" evidence="2">
    <location>
        <begin position="1"/>
        <end position="19"/>
    </location>
</feature>
<feature type="region of interest" description="Disordered" evidence="1">
    <location>
        <begin position="24"/>
        <end position="90"/>
    </location>
</feature>
<dbReference type="InterPro" id="IPR015943">
    <property type="entry name" value="WD40/YVTN_repeat-like_dom_sf"/>
</dbReference>
<feature type="compositionally biased region" description="Low complexity" evidence="1">
    <location>
        <begin position="31"/>
        <end position="46"/>
    </location>
</feature>
<evidence type="ECO:0000259" key="3">
    <source>
        <dbReference type="Pfam" id="PF13360"/>
    </source>
</evidence>
<sequence length="457" mass="48086">MHSAVMKSRALCVIAGALALTGACGPKSGDESASASESSGESSSEGTSGGGTTEGPGPTTGEPTAGEPTTGGPTSGESTTGLPADCPEGQEHLAPLWSAEFEPEPMSFGFYSGTAPMGRMADGRIVVAMNFQPDLEQSGLALLLFAPDGALLGPQTAALGTSPVEVHSLRIGADDQPLVLAEHFDGDDGSVHKLTRFSADMQLLSQIELAFPAPEFLFRPVMAVAGDALAVAGHDAQLGTRQVAMLAPDTGAPLWKRELAGPGDLVPRQIAIGPQGDVAVAAHADFNADEVDTLRLWRFDADGALLWDRVLSVPVYEDITGLHFAPGDQLVVLRGTVEFSTRAELLSVEVATGETRWELTVAAPEGDMTAWAQDMLVDNDRFTIPVSRSKWHHDIMTSTHTLEVRTVSLAGELLEVAPLPGVLAPDSTSWVRSLRGRCGELILLESFSHERMFAFAP</sequence>
<organism evidence="4">
    <name type="scientific">Nannocystis exedens</name>
    <dbReference type="NCBI Taxonomy" id="54"/>
    <lineage>
        <taxon>Bacteria</taxon>
        <taxon>Pseudomonadati</taxon>
        <taxon>Myxococcota</taxon>
        <taxon>Polyangia</taxon>
        <taxon>Nannocystales</taxon>
        <taxon>Nannocystaceae</taxon>
        <taxon>Nannocystis</taxon>
    </lineage>
</organism>